<protein>
    <submittedName>
        <fullName evidence="1">Uncharacterized protein</fullName>
    </submittedName>
</protein>
<sequence length="30" mass="3453">MGRYKQLNRWSVSVTASDLSLIQNTAEIDR</sequence>
<accession>A0A0E9Q558</accession>
<organism evidence="1">
    <name type="scientific">Anguilla anguilla</name>
    <name type="common">European freshwater eel</name>
    <name type="synonym">Muraena anguilla</name>
    <dbReference type="NCBI Taxonomy" id="7936"/>
    <lineage>
        <taxon>Eukaryota</taxon>
        <taxon>Metazoa</taxon>
        <taxon>Chordata</taxon>
        <taxon>Craniata</taxon>
        <taxon>Vertebrata</taxon>
        <taxon>Euteleostomi</taxon>
        <taxon>Actinopterygii</taxon>
        <taxon>Neopterygii</taxon>
        <taxon>Teleostei</taxon>
        <taxon>Anguilliformes</taxon>
        <taxon>Anguillidae</taxon>
        <taxon>Anguilla</taxon>
    </lineage>
</organism>
<proteinExistence type="predicted"/>
<evidence type="ECO:0000313" key="1">
    <source>
        <dbReference type="EMBL" id="JAH11475.1"/>
    </source>
</evidence>
<name>A0A0E9Q558_ANGAN</name>
<reference evidence="1" key="1">
    <citation type="submission" date="2014-11" db="EMBL/GenBank/DDBJ databases">
        <authorList>
            <person name="Amaro Gonzalez C."/>
        </authorList>
    </citation>
    <scope>NUCLEOTIDE SEQUENCE</scope>
</reference>
<dbReference type="EMBL" id="GBXM01097102">
    <property type="protein sequence ID" value="JAH11475.1"/>
    <property type="molecule type" value="Transcribed_RNA"/>
</dbReference>
<reference evidence="1" key="2">
    <citation type="journal article" date="2015" name="Fish Shellfish Immunol.">
        <title>Early steps in the European eel (Anguilla anguilla)-Vibrio vulnificus interaction in the gills: Role of the RtxA13 toxin.</title>
        <authorList>
            <person name="Callol A."/>
            <person name="Pajuelo D."/>
            <person name="Ebbesson L."/>
            <person name="Teles M."/>
            <person name="MacKenzie S."/>
            <person name="Amaro C."/>
        </authorList>
    </citation>
    <scope>NUCLEOTIDE SEQUENCE</scope>
</reference>
<dbReference type="AlphaFoldDB" id="A0A0E9Q558"/>